<protein>
    <recommendedName>
        <fullName evidence="1">Protein FecR C-terminal domain-containing protein</fullName>
    </recommendedName>
</protein>
<gene>
    <name evidence="2" type="ORF">PMLFYP103_03811</name>
</gene>
<feature type="domain" description="Protein FecR C-terminal" evidence="1">
    <location>
        <begin position="2"/>
        <end position="64"/>
    </location>
</feature>
<reference evidence="2" key="1">
    <citation type="submission" date="2019-11" db="EMBL/GenBank/DDBJ databases">
        <authorList>
            <person name="Feng L."/>
        </authorList>
    </citation>
    <scope>NUCLEOTIDE SEQUENCE</scope>
    <source>
        <strain evidence="2">PmerdaeLFYP103</strain>
    </source>
</reference>
<dbReference type="InterPro" id="IPR032508">
    <property type="entry name" value="FecR_C"/>
</dbReference>
<evidence type="ECO:0000259" key="1">
    <source>
        <dbReference type="Pfam" id="PF16344"/>
    </source>
</evidence>
<dbReference type="AlphaFoldDB" id="A0A6N3HI79"/>
<accession>A0A6N3HI79</accession>
<organism evidence="2">
    <name type="scientific">Parabacteroides merdae</name>
    <dbReference type="NCBI Taxonomy" id="46503"/>
    <lineage>
        <taxon>Bacteria</taxon>
        <taxon>Pseudomonadati</taxon>
        <taxon>Bacteroidota</taxon>
        <taxon>Bacteroidia</taxon>
        <taxon>Bacteroidales</taxon>
        <taxon>Tannerellaceae</taxon>
        <taxon>Parabacteroides</taxon>
    </lineage>
</organism>
<proteinExistence type="predicted"/>
<dbReference type="EMBL" id="CACRUV010000053">
    <property type="protein sequence ID" value="VYU76697.1"/>
    <property type="molecule type" value="Genomic_DNA"/>
</dbReference>
<dbReference type="Pfam" id="PF16344">
    <property type="entry name" value="FecR_C"/>
    <property type="match status" value="1"/>
</dbReference>
<evidence type="ECO:0000313" key="2">
    <source>
        <dbReference type="EMBL" id="VYU76697.1"/>
    </source>
</evidence>
<name>A0A6N3HI79_9BACT</name>
<sequence>MHFKELMSRFEKCYGIHIIIENPKLADYICSGKFRISDGIDKALRILQKDAKYTFERNKDESVIYIK</sequence>
<dbReference type="Gene3D" id="3.55.50.30">
    <property type="match status" value="1"/>
</dbReference>